<dbReference type="Proteomes" id="UP000674143">
    <property type="component" value="Unassembled WGS sequence"/>
</dbReference>
<dbReference type="KEGG" id="loi:92364172"/>
<feature type="compositionally biased region" description="Pro residues" evidence="1">
    <location>
        <begin position="412"/>
        <end position="427"/>
    </location>
</feature>
<dbReference type="SUPFAM" id="SSF49562">
    <property type="entry name" value="C2 domain (Calcium/lipid-binding domain, CaLB)"/>
    <property type="match status" value="1"/>
</dbReference>
<dbReference type="InterPro" id="IPR052434">
    <property type="entry name" value="Tectonic-like_complex_comp"/>
</dbReference>
<gene>
    <name evidence="3" type="ORF">LSCM4_08370</name>
</gene>
<feature type="compositionally biased region" description="Low complexity" evidence="1">
    <location>
        <begin position="956"/>
        <end position="1010"/>
    </location>
</feature>
<protein>
    <recommendedName>
        <fullName evidence="2">C2 domain-containing protein</fullName>
    </recommendedName>
</protein>
<keyword evidence="4" id="KW-1185">Reference proteome</keyword>
<feature type="region of interest" description="Disordered" evidence="1">
    <location>
        <begin position="2184"/>
        <end position="2238"/>
    </location>
</feature>
<dbReference type="GO" id="GO:1905515">
    <property type="term" value="P:non-motile cilium assembly"/>
    <property type="evidence" value="ECO:0007669"/>
    <property type="project" value="TreeGrafter"/>
</dbReference>
<dbReference type="CDD" id="cd00030">
    <property type="entry name" value="C2"/>
    <property type="match status" value="1"/>
</dbReference>
<proteinExistence type="predicted"/>
<dbReference type="PANTHER" id="PTHR20837:SF0">
    <property type="entry name" value="COILED-COIL AND C2 DOMAIN-CONTAINING PROTEIN 2A"/>
    <property type="match status" value="1"/>
</dbReference>
<evidence type="ECO:0000256" key="1">
    <source>
        <dbReference type="SAM" id="MobiDB-lite"/>
    </source>
</evidence>
<evidence type="ECO:0000259" key="2">
    <source>
        <dbReference type="PROSITE" id="PS50004"/>
    </source>
</evidence>
<feature type="compositionally biased region" description="Basic residues" evidence="1">
    <location>
        <begin position="1320"/>
        <end position="1330"/>
    </location>
</feature>
<organism evidence="3 4">
    <name type="scientific">Leishmania orientalis</name>
    <dbReference type="NCBI Taxonomy" id="2249476"/>
    <lineage>
        <taxon>Eukaryota</taxon>
        <taxon>Discoba</taxon>
        <taxon>Euglenozoa</taxon>
        <taxon>Kinetoplastea</taxon>
        <taxon>Metakinetoplastina</taxon>
        <taxon>Trypanosomatida</taxon>
        <taxon>Trypanosomatidae</taxon>
        <taxon>Leishmaniinae</taxon>
        <taxon>Leishmania</taxon>
    </lineage>
</organism>
<reference evidence="4" key="2">
    <citation type="journal article" date="2021" name="Sci. Data">
        <title>Chromosome-scale genome sequencing, assembly and annotation of six genomes from subfamily Leishmaniinae.</title>
        <authorList>
            <person name="Almutairi H."/>
            <person name="Urbaniak M.D."/>
            <person name="Bates M.D."/>
            <person name="Jariyapan N."/>
            <person name="Kwakye-Nuako G."/>
            <person name="Thomaz Soccol V."/>
            <person name="Al-Salem W.S."/>
            <person name="Dillon R.J."/>
            <person name="Bates P.A."/>
            <person name="Gatherer D."/>
        </authorList>
    </citation>
    <scope>NUCLEOTIDE SEQUENCE [LARGE SCALE GENOMIC DNA]</scope>
</reference>
<feature type="compositionally biased region" description="Low complexity" evidence="1">
    <location>
        <begin position="1804"/>
        <end position="1816"/>
    </location>
</feature>
<evidence type="ECO:0000313" key="4">
    <source>
        <dbReference type="Proteomes" id="UP000674143"/>
    </source>
</evidence>
<dbReference type="InterPro" id="IPR056290">
    <property type="entry name" value="CEPT76/DRC7_peptidase-like_dom"/>
</dbReference>
<dbReference type="Gene3D" id="3.10.620.30">
    <property type="match status" value="1"/>
</dbReference>
<dbReference type="GO" id="GO:1904491">
    <property type="term" value="P:protein localization to ciliary transition zone"/>
    <property type="evidence" value="ECO:0007669"/>
    <property type="project" value="TreeGrafter"/>
</dbReference>
<dbReference type="InterPro" id="IPR000008">
    <property type="entry name" value="C2_dom"/>
</dbReference>
<feature type="region of interest" description="Disordered" evidence="1">
    <location>
        <begin position="857"/>
        <end position="918"/>
    </location>
</feature>
<feature type="compositionally biased region" description="Basic residues" evidence="1">
    <location>
        <begin position="92"/>
        <end position="102"/>
    </location>
</feature>
<sequence length="2315" mass="250486">MLSPDHADPLLADLLLAEERTAYHRAVVTETTTTACENSATHRGDAATSALQLSAVSKPPLLLRQDAVDASAAAFARAAARTSAADGDGDRPKRKPNGKRRSSTVQRSPSRREQAHMARMAVALNPAFILPARERAAAARQADADSISMSSQSSSSSVGGEGSAAALSASVLVQSQLSADSAEKMNGCAAADITAAKHEDAPEGYDYLPDGEDAQQVIARRIRLLQEQCSGEATVAEGDMCGTASLVRPSDRFHRGPVPAWVREYSDLLLFDCHRLDREVAASLRRSWIGSPWRCCRASIDAKGLVQLPVDAVVLRLRSDIARVRRLSGELRRNSSGNNSGIRSLVFPAMYPARLEVYRPAEQLWCAAPRPPIGGETAAAIETAVQELAATDTDVVVGGNGGGNEGALPAAPQSPPAALPPPPPPSATPLSRAVEAKDLQRPLLAQTIPVWRRHGAAATLTTELLDLLEDRLCAFEAQLDDSAQGKLLNLAGAPESAGVDGTVQSTYPPALERAIRTTITSTMLSDVFATSWSALPNRGLRLSEARQRRQTPHIHADYVTVTDMRPVYDSTVLQTVQCPYSAAWPSSPVLDARHRQRWHSAGAAAVGVDARKSYSVHIDYVRFQPSLDSISGIGVLGAGFGAGGSAAMAATASMSTADGGDVSGHRPSAPSGSEDLLSSLLLGSYSQLFLPRDINASGDGSTAGSHAVPLPQRPRRDGSLHSAASALLLALSMATAQHSLVAFSPEEYLTSLLLQYYEQYRLLQLNLLPVLKHRFFYEEQVKHLERQSHRNSDIDELQQRLQSLARTSADVERGCLHAMLVLWNSVLILRRQKQRQRQQCGAETLDEAMPDVPIIVEGKHSSSSSNSTHGERRQRRRWSESASCRGKESTASAMAQEMRSHPPVFGTEASTVGAASGGENGVQAGDALTVVAPVVHRVDSSVTYESRVGRGIASTGAQQQRGSSRVSSPRSLLSLSGSPFAQPSTTARTAPAASANASPLLAPAARLSSEGAGGSGGSAENDGDGGAAPPPRPPPRRFRFFLRRYGTAEETPYVTGDDLLRYAAEVEGTDVLQGGGERGVGGGGGAAEDELVYFQVVVFTRSHAAMVPQYVGCTTPRPMTAAKVVFLNETFEVRTLHEPAELLLHLIPVTPGPAKHTVVSTVRLHPTLTRTYSLLPLQPPTAFAFRGRLFARHRRAAAGTNGAAPSTTTATSVHGVLAVSTTWTSIRGMTVAQIERLFHGDGGNGGTAPDPLDPQYLPLLRTLRAYYEEHDMSRASGGGDAAPSLSRHWHSAGMTPRRGTAARGVGLASIVHEDADSRLGHRHTHSRTRHSNTASTSQRQQPSTRRSADVLAYVPAGRADKASPAALDRSRKNLKRFASTGQLLQSADGAAAGGAAAALRDPGGVRSMVPMLTAATGATGNGYGSRDNYAADATLQRLPSARLRHLHRRWLLHTDKLKAADEVEARLLSRAMPLDDADAYALQRSLKRSVDQEDVERVKGYGAATGTLFNVKHYYSAPSAISGLPLSPLPRETKLKLWQERQRRRLLTLKARRHLTDAEKLEAVVRVPKLVLKLVFDFTPRSQLNPHRKMRPKTEDIDRALLARRRDSRIVIHIMKAHNLPLRADGTLLEPFVQASFVSEVAYTRSEVGSNPSWFQSLELPFQPLNFEEDTLGMIDDDVIISLYDKVEVKMAPSAATTAAVAHETHYRTERRFIGTMHIPFYSLHEASQARMEGVYPLRMPRWILGYDTLLPYSDSAEGDPGRQCVFPRHGTASAATTAAASQNPFGTVECLPVSGAEVALDTAAAPAAPRQRAPRTGSSSSDRQIIEPTLQLYMSLWPPLQREPPPALSRAELTRKVSELNVSPELRYLHQAALKWQQAALKKVKAIGAMNAQASTRQIEPFVTCSTGDLVLMCRYILPHGGPPPPSVRTVYEAIRYVSLLPCVADTLSWREKSVWNTNAELLATRSGDCEELALLLTHFLRYLAPHRPTYAVIGSGTICQHTVMVLHAFDNAEWMLIDPGSGCTVPVGKPYGTMLRDIYAIVSHDQLWANVQLSGVPHRMAWDLANPAHWLPCFDGDKDARIAACTPHTCPIQREVLAFPAADPIKSREIELELRSCLKKALLTWRNGFPPAYHRGVETILRELLESAEAERCTCGSARRSSITLSAAARLSECFGENVTGESASSTRAAQHQQQHKRHRHHQHHHRRGDDSTRLQEGADEHAREESAAAAKPTTPIATVSARVSQLRLLGSPVMGSYNPYDPHFHELLQRVFECAVHEVGTSEASFAIGTYVKSYTGDVCAMWAYLVAICRR</sequence>
<dbReference type="Gene3D" id="2.60.40.150">
    <property type="entry name" value="C2 domain"/>
    <property type="match status" value="1"/>
</dbReference>
<comment type="caution">
    <text evidence="3">The sequence shown here is derived from an EMBL/GenBank/DDBJ whole genome shotgun (WGS) entry which is preliminary data.</text>
</comment>
<dbReference type="GeneID" id="92364172"/>
<feature type="domain" description="C2" evidence="2">
    <location>
        <begin position="1593"/>
        <end position="1736"/>
    </location>
</feature>
<dbReference type="RefSeq" id="XP_067066339.1">
    <property type="nucleotide sequence ID" value="XM_067210238.1"/>
</dbReference>
<dbReference type="FunFam" id="2.60.40.150:FF:000590">
    <property type="entry name" value="MecKel-Gruber Syndrome (MKS) homolog"/>
    <property type="match status" value="1"/>
</dbReference>
<dbReference type="InterPro" id="IPR035892">
    <property type="entry name" value="C2_domain_sf"/>
</dbReference>
<feature type="region of interest" description="Disordered" evidence="1">
    <location>
        <begin position="951"/>
        <end position="1038"/>
    </location>
</feature>
<evidence type="ECO:0000313" key="3">
    <source>
        <dbReference type="EMBL" id="KAG5488292.1"/>
    </source>
</evidence>
<feature type="region of interest" description="Disordered" evidence="1">
    <location>
        <begin position="1313"/>
        <end position="1349"/>
    </location>
</feature>
<name>A0A836GUC1_9TRYP</name>
<dbReference type="SMART" id="SM00239">
    <property type="entry name" value="C2"/>
    <property type="match status" value="1"/>
</dbReference>
<feature type="compositionally biased region" description="Basic residues" evidence="1">
    <location>
        <begin position="2196"/>
        <end position="2209"/>
    </location>
</feature>
<feature type="region of interest" description="Disordered" evidence="1">
    <location>
        <begin position="80"/>
        <end position="116"/>
    </location>
</feature>
<feature type="region of interest" description="Disordered" evidence="1">
    <location>
        <begin position="141"/>
        <end position="161"/>
    </location>
</feature>
<dbReference type="PANTHER" id="PTHR20837">
    <property type="entry name" value="CENTROSOMAL PROTEIN-RELATED"/>
    <property type="match status" value="1"/>
</dbReference>
<dbReference type="Pfam" id="PF24656">
    <property type="entry name" value="CEPT76_peptidase"/>
    <property type="match status" value="1"/>
</dbReference>
<reference evidence="4" key="1">
    <citation type="journal article" date="2021" name="Microbiol. Resour. Announc.">
        <title>LGAAP: Leishmaniinae Genome Assembly and Annotation Pipeline.</title>
        <authorList>
            <person name="Almutairi H."/>
            <person name="Urbaniak M.D."/>
            <person name="Bates M.D."/>
            <person name="Jariyapan N."/>
            <person name="Kwakye-Nuako G."/>
            <person name="Thomaz-Soccol V."/>
            <person name="Al-Salem W.S."/>
            <person name="Dillon R.J."/>
            <person name="Bates P.A."/>
            <person name="Gatherer D."/>
        </authorList>
    </citation>
    <scope>NUCLEOTIDE SEQUENCE [LARGE SCALE GENOMIC DNA]</scope>
</reference>
<feature type="region of interest" description="Disordered" evidence="1">
    <location>
        <begin position="1273"/>
        <end position="1301"/>
    </location>
</feature>
<dbReference type="PROSITE" id="PS50004">
    <property type="entry name" value="C2"/>
    <property type="match status" value="1"/>
</dbReference>
<feature type="compositionally biased region" description="Basic and acidic residues" evidence="1">
    <location>
        <begin position="2210"/>
        <end position="2229"/>
    </location>
</feature>
<feature type="region of interest" description="Disordered" evidence="1">
    <location>
        <begin position="1804"/>
        <end position="1825"/>
    </location>
</feature>
<accession>A0A836GUC1</accession>
<dbReference type="EMBL" id="JAFHLR010000001">
    <property type="protein sequence ID" value="KAG5488292.1"/>
    <property type="molecule type" value="Genomic_DNA"/>
</dbReference>
<dbReference type="GO" id="GO:0035869">
    <property type="term" value="C:ciliary transition zone"/>
    <property type="evidence" value="ECO:0007669"/>
    <property type="project" value="TreeGrafter"/>
</dbReference>
<feature type="region of interest" description="Disordered" evidence="1">
    <location>
        <begin position="397"/>
        <end position="430"/>
    </location>
</feature>